<dbReference type="EMBL" id="CAJVPJ010006313">
    <property type="protein sequence ID" value="CAG8667777.1"/>
    <property type="molecule type" value="Genomic_DNA"/>
</dbReference>
<organism evidence="1 2">
    <name type="scientific">Paraglomus occultum</name>
    <dbReference type="NCBI Taxonomy" id="144539"/>
    <lineage>
        <taxon>Eukaryota</taxon>
        <taxon>Fungi</taxon>
        <taxon>Fungi incertae sedis</taxon>
        <taxon>Mucoromycota</taxon>
        <taxon>Glomeromycotina</taxon>
        <taxon>Glomeromycetes</taxon>
        <taxon>Paraglomerales</taxon>
        <taxon>Paraglomeraceae</taxon>
        <taxon>Paraglomus</taxon>
    </lineage>
</organism>
<evidence type="ECO:0000313" key="1">
    <source>
        <dbReference type="EMBL" id="CAG8667777.1"/>
    </source>
</evidence>
<evidence type="ECO:0000313" key="2">
    <source>
        <dbReference type="Proteomes" id="UP000789572"/>
    </source>
</evidence>
<feature type="non-terminal residue" evidence="1">
    <location>
        <position position="1"/>
    </location>
</feature>
<name>A0A9N9E7Q9_9GLOM</name>
<accession>A0A9N9E7Q9</accession>
<dbReference type="AlphaFoldDB" id="A0A9N9E7Q9"/>
<comment type="caution">
    <text evidence="1">The sequence shown here is derived from an EMBL/GenBank/DDBJ whole genome shotgun (WGS) entry which is preliminary data.</text>
</comment>
<gene>
    <name evidence="1" type="ORF">POCULU_LOCUS10795</name>
</gene>
<dbReference type="Proteomes" id="UP000789572">
    <property type="component" value="Unassembled WGS sequence"/>
</dbReference>
<sequence length="56" mass="6268">WNPGLVSIVASWEVLRNVVIGQSSRLQHTTPYSFCRRTLALQSSLKHKGGLEDTDD</sequence>
<keyword evidence="2" id="KW-1185">Reference proteome</keyword>
<proteinExistence type="predicted"/>
<protein>
    <submittedName>
        <fullName evidence="1">9065_t:CDS:1</fullName>
    </submittedName>
</protein>
<reference evidence="1" key="1">
    <citation type="submission" date="2021-06" db="EMBL/GenBank/DDBJ databases">
        <authorList>
            <person name="Kallberg Y."/>
            <person name="Tangrot J."/>
            <person name="Rosling A."/>
        </authorList>
    </citation>
    <scope>NUCLEOTIDE SEQUENCE</scope>
    <source>
        <strain evidence="1">IA702</strain>
    </source>
</reference>